<keyword evidence="4" id="KW-0413">Isomerase</keyword>
<dbReference type="GO" id="GO:0003723">
    <property type="term" value="F:RNA binding"/>
    <property type="evidence" value="ECO:0007669"/>
    <property type="project" value="InterPro"/>
</dbReference>
<feature type="signal peptide" evidence="5">
    <location>
        <begin position="1"/>
        <end position="30"/>
    </location>
</feature>
<dbReference type="PANTHER" id="PTHR21600:SF81">
    <property type="entry name" value="21S RRNA PSEUDOURIDINE(2819) SYNTHASE"/>
    <property type="match status" value="1"/>
</dbReference>
<protein>
    <recommendedName>
        <fullName evidence="6">Pseudouridine synthase RsuA/RluA-like domain-containing protein</fullName>
    </recommendedName>
</protein>
<accession>A0AAN8UHR1</accession>
<feature type="chain" id="PRO_5042842834" description="Pseudouridine synthase RsuA/RluA-like domain-containing protein" evidence="5">
    <location>
        <begin position="31"/>
        <end position="550"/>
    </location>
</feature>
<evidence type="ECO:0000256" key="3">
    <source>
        <dbReference type="ARBA" id="ARBA00023128"/>
    </source>
</evidence>
<dbReference type="InterPro" id="IPR006145">
    <property type="entry name" value="PsdUridine_synth_RsuA/RluA"/>
</dbReference>
<evidence type="ECO:0000313" key="7">
    <source>
        <dbReference type="EMBL" id="KAK6805641.1"/>
    </source>
</evidence>
<dbReference type="AlphaFoldDB" id="A0AAN8UHR1"/>
<dbReference type="GO" id="GO:0009982">
    <property type="term" value="F:pseudouridine synthase activity"/>
    <property type="evidence" value="ECO:0007669"/>
    <property type="project" value="InterPro"/>
</dbReference>
<evidence type="ECO:0000256" key="1">
    <source>
        <dbReference type="ARBA" id="ARBA00004173"/>
    </source>
</evidence>
<name>A0AAN8UHR1_SOLBU</name>
<comment type="caution">
    <text evidence="7">The sequence shown here is derived from an EMBL/GenBank/DDBJ whole genome shotgun (WGS) entry which is preliminary data.</text>
</comment>
<comment type="similarity">
    <text evidence="2">Belongs to the pseudouridine synthase RluA family.</text>
</comment>
<evidence type="ECO:0000256" key="4">
    <source>
        <dbReference type="ARBA" id="ARBA00023235"/>
    </source>
</evidence>
<evidence type="ECO:0000256" key="5">
    <source>
        <dbReference type="SAM" id="SignalP"/>
    </source>
</evidence>
<dbReference type="InterPro" id="IPR050188">
    <property type="entry name" value="RluA_PseudoU_synthase"/>
</dbReference>
<dbReference type="PANTHER" id="PTHR21600">
    <property type="entry name" value="MITOCHONDRIAL RNA PSEUDOURIDINE SYNTHASE"/>
    <property type="match status" value="1"/>
</dbReference>
<dbReference type="Gene3D" id="3.30.2350.10">
    <property type="entry name" value="Pseudouridine synthase"/>
    <property type="match status" value="1"/>
</dbReference>
<reference evidence="7 8" key="1">
    <citation type="submission" date="2024-02" db="EMBL/GenBank/DDBJ databases">
        <title>de novo genome assembly of Solanum bulbocastanum strain 11H21.</title>
        <authorList>
            <person name="Hosaka A.J."/>
        </authorList>
    </citation>
    <scope>NUCLEOTIDE SEQUENCE [LARGE SCALE GENOMIC DNA]</scope>
    <source>
        <tissue evidence="7">Young leaves</tissue>
    </source>
</reference>
<dbReference type="Proteomes" id="UP001371456">
    <property type="component" value="Unassembled WGS sequence"/>
</dbReference>
<dbReference type="EMBL" id="JBANQN010000001">
    <property type="protein sequence ID" value="KAK6805641.1"/>
    <property type="molecule type" value="Genomic_DNA"/>
</dbReference>
<evidence type="ECO:0000313" key="8">
    <source>
        <dbReference type="Proteomes" id="UP001371456"/>
    </source>
</evidence>
<keyword evidence="8" id="KW-1185">Reference proteome</keyword>
<sequence>MARVITQYVTIFFFLHLLSMSLVLFRATEARPFIMVQSSEKHFHVVVKNSGPSPGIGHHDYGDLEKPVDVGHNSGPSPNEGHKIIFAISLTVGQIVEIRLNPSMVFMKAQNPRRTTVMAVPWLLRRVVHRSRQLFAASDDVQTLYSAFYRFQCHYATTVTDAQVCNRNENEKAKWLTLPPFTATVNGADLGRELAGVKMDVKENSTNTMTALKWVQRCCPELPKSLVQKLFRLRQVRRDSSNVEEQRPKRVSAKESMNVGDRIFLPITVQKFPSEKVVDYPSSEEERKFVHSLELYKDPEIIVVNKPPGMPVQGGIGIKRSLDELAAKYMRHEHSEAPRLVHRLDRDCSGLLVMGRTQLSASALHSIFREKTFDSQNELVLDNGKSERITIMSDVRAPSAQYAVTEYRIIGSSEKGYTWLELSPLTGRKHQLRVHCAEALGTPIVGDYKYGWQAHRKLKHLPSPTSVLNLGVEIPRKKPDPFNLRLGNGSISDKQPHLHLHCKEMVLPNISLALQRAQVVSDADLVDVESIKLVAPLPFHMQKSWDCLSS</sequence>
<evidence type="ECO:0000259" key="6">
    <source>
        <dbReference type="Pfam" id="PF00849"/>
    </source>
</evidence>
<dbReference type="GO" id="GO:0000455">
    <property type="term" value="P:enzyme-directed rRNA pseudouridine synthesis"/>
    <property type="evidence" value="ECO:0007669"/>
    <property type="project" value="TreeGrafter"/>
</dbReference>
<evidence type="ECO:0000256" key="2">
    <source>
        <dbReference type="ARBA" id="ARBA00010876"/>
    </source>
</evidence>
<keyword evidence="5" id="KW-0732">Signal</keyword>
<feature type="domain" description="Pseudouridine synthase RsuA/RluA-like" evidence="6">
    <location>
        <begin position="301"/>
        <end position="437"/>
    </location>
</feature>
<gene>
    <name evidence="7" type="ORF">RDI58_003426</name>
</gene>
<dbReference type="Pfam" id="PF00849">
    <property type="entry name" value="PseudoU_synth_2"/>
    <property type="match status" value="1"/>
</dbReference>
<dbReference type="InterPro" id="IPR020103">
    <property type="entry name" value="PsdUridine_synth_cat_dom_sf"/>
</dbReference>
<keyword evidence="3" id="KW-0496">Mitochondrion</keyword>
<comment type="subcellular location">
    <subcellularLocation>
        <location evidence="1">Mitochondrion</location>
    </subcellularLocation>
</comment>
<dbReference type="GO" id="GO:0005739">
    <property type="term" value="C:mitochondrion"/>
    <property type="evidence" value="ECO:0007669"/>
    <property type="project" value="UniProtKB-SubCell"/>
</dbReference>
<dbReference type="CDD" id="cd02869">
    <property type="entry name" value="PseudoU_synth_RluA_like"/>
    <property type="match status" value="1"/>
</dbReference>
<dbReference type="SUPFAM" id="SSF55120">
    <property type="entry name" value="Pseudouridine synthase"/>
    <property type="match status" value="1"/>
</dbReference>
<proteinExistence type="inferred from homology"/>
<organism evidence="7 8">
    <name type="scientific">Solanum bulbocastanum</name>
    <name type="common">Wild potato</name>
    <dbReference type="NCBI Taxonomy" id="147425"/>
    <lineage>
        <taxon>Eukaryota</taxon>
        <taxon>Viridiplantae</taxon>
        <taxon>Streptophyta</taxon>
        <taxon>Embryophyta</taxon>
        <taxon>Tracheophyta</taxon>
        <taxon>Spermatophyta</taxon>
        <taxon>Magnoliopsida</taxon>
        <taxon>eudicotyledons</taxon>
        <taxon>Gunneridae</taxon>
        <taxon>Pentapetalae</taxon>
        <taxon>asterids</taxon>
        <taxon>lamiids</taxon>
        <taxon>Solanales</taxon>
        <taxon>Solanaceae</taxon>
        <taxon>Solanoideae</taxon>
        <taxon>Solaneae</taxon>
        <taxon>Solanum</taxon>
    </lineage>
</organism>